<evidence type="ECO:0000256" key="6">
    <source>
        <dbReference type="ARBA" id="ARBA00022984"/>
    </source>
</evidence>
<proteinExistence type="inferred from homology"/>
<evidence type="ECO:0000259" key="11">
    <source>
        <dbReference type="Pfam" id="PF04101"/>
    </source>
</evidence>
<dbReference type="SUPFAM" id="SSF53756">
    <property type="entry name" value="UDP-Glycosyltransferase/glycogen phosphorylase"/>
    <property type="match status" value="1"/>
</dbReference>
<evidence type="ECO:0000256" key="3">
    <source>
        <dbReference type="ARBA" id="ARBA00022676"/>
    </source>
</evidence>
<dbReference type="EMBL" id="KK914491">
    <property type="protein sequence ID" value="KDP35168.1"/>
    <property type="molecule type" value="Genomic_DNA"/>
</dbReference>
<evidence type="ECO:0000256" key="8">
    <source>
        <dbReference type="ARBA" id="ARBA00023306"/>
    </source>
</evidence>
<evidence type="ECO:0000256" key="4">
    <source>
        <dbReference type="ARBA" id="ARBA00022679"/>
    </source>
</evidence>
<evidence type="ECO:0008006" key="14">
    <source>
        <dbReference type="Google" id="ProtNLM"/>
    </source>
</evidence>
<keyword evidence="13" id="KW-1185">Reference proteome</keyword>
<evidence type="ECO:0000256" key="9">
    <source>
        <dbReference type="ARBA" id="ARBA00023316"/>
    </source>
</evidence>
<dbReference type="Pfam" id="PF03033">
    <property type="entry name" value="Glyco_transf_28"/>
    <property type="match status" value="1"/>
</dbReference>
<keyword evidence="2" id="KW-0132">Cell division</keyword>
<keyword evidence="4" id="KW-0808">Transferase</keyword>
<dbReference type="OrthoDB" id="20273at2759"/>
<keyword evidence="1" id="KW-1003">Cell membrane</keyword>
<keyword evidence="8" id="KW-0131">Cell cycle</keyword>
<dbReference type="PANTHER" id="PTHR21015">
    <property type="entry name" value="UDP-N-ACETYLGLUCOSAMINE--N-ACETYLMURAMYL-(PENTAPEPTIDE) PYROPHOSPHORYL-UNDECAPRENOL N-ACETYLGLUCOSAMINE TRANSFERASE 1"/>
    <property type="match status" value="1"/>
</dbReference>
<keyword evidence="9" id="KW-0961">Cell wall biogenesis/degradation</keyword>
<keyword evidence="5" id="KW-0133">Cell shape</keyword>
<evidence type="ECO:0000256" key="5">
    <source>
        <dbReference type="ARBA" id="ARBA00022960"/>
    </source>
</evidence>
<dbReference type="GO" id="GO:0005975">
    <property type="term" value="P:carbohydrate metabolic process"/>
    <property type="evidence" value="ECO:0007669"/>
    <property type="project" value="InterPro"/>
</dbReference>
<dbReference type="NCBIfam" id="TIGR01133">
    <property type="entry name" value="murG"/>
    <property type="match status" value="1"/>
</dbReference>
<accession>A0A067KJJ5</accession>
<keyword evidence="7" id="KW-0472">Membrane</keyword>
<dbReference type="GO" id="GO:0008360">
    <property type="term" value="P:regulation of cell shape"/>
    <property type="evidence" value="ECO:0007669"/>
    <property type="project" value="UniProtKB-KW"/>
</dbReference>
<dbReference type="GO" id="GO:0071555">
    <property type="term" value="P:cell wall organization"/>
    <property type="evidence" value="ECO:0007669"/>
    <property type="project" value="UniProtKB-KW"/>
</dbReference>
<dbReference type="Proteomes" id="UP000027138">
    <property type="component" value="Unassembled WGS sequence"/>
</dbReference>
<keyword evidence="3" id="KW-0328">Glycosyltransferase</keyword>
<feature type="domain" description="Glycosyltransferase family 28 N-terminal" evidence="10">
    <location>
        <begin position="75"/>
        <end position="215"/>
    </location>
</feature>
<dbReference type="HAMAP" id="MF_00033">
    <property type="entry name" value="MurG"/>
    <property type="match status" value="1"/>
</dbReference>
<dbReference type="CDD" id="cd03785">
    <property type="entry name" value="GT28_MurG"/>
    <property type="match status" value="1"/>
</dbReference>
<feature type="domain" description="Glycosyl transferase family 28 C-terminal" evidence="11">
    <location>
        <begin position="267"/>
        <end position="430"/>
    </location>
</feature>
<keyword evidence="6" id="KW-0573">Peptidoglycan synthesis</keyword>
<evidence type="ECO:0000256" key="1">
    <source>
        <dbReference type="ARBA" id="ARBA00022475"/>
    </source>
</evidence>
<evidence type="ECO:0000259" key="10">
    <source>
        <dbReference type="Pfam" id="PF03033"/>
    </source>
</evidence>
<organism evidence="12 13">
    <name type="scientific">Jatropha curcas</name>
    <name type="common">Barbados nut</name>
    <dbReference type="NCBI Taxonomy" id="180498"/>
    <lineage>
        <taxon>Eukaryota</taxon>
        <taxon>Viridiplantae</taxon>
        <taxon>Streptophyta</taxon>
        <taxon>Embryophyta</taxon>
        <taxon>Tracheophyta</taxon>
        <taxon>Spermatophyta</taxon>
        <taxon>Magnoliopsida</taxon>
        <taxon>eudicotyledons</taxon>
        <taxon>Gunneridae</taxon>
        <taxon>Pentapetalae</taxon>
        <taxon>rosids</taxon>
        <taxon>fabids</taxon>
        <taxon>Malpighiales</taxon>
        <taxon>Euphorbiaceae</taxon>
        <taxon>Crotonoideae</taxon>
        <taxon>Jatropheae</taxon>
        <taxon>Jatropha</taxon>
    </lineage>
</organism>
<protein>
    <recommendedName>
        <fullName evidence="14">Glycosyltransferase family 28 N-terminal domain-containing protein</fullName>
    </recommendedName>
</protein>
<dbReference type="Pfam" id="PF04101">
    <property type="entry name" value="Glyco_tran_28_C"/>
    <property type="match status" value="1"/>
</dbReference>
<gene>
    <name evidence="12" type="ORF">JCGZ_10702</name>
</gene>
<dbReference type="GO" id="GO:0050511">
    <property type="term" value="F:undecaprenyldiphospho-muramoylpentapeptide beta-N-acetylglucosaminyltransferase activity"/>
    <property type="evidence" value="ECO:0007669"/>
    <property type="project" value="InterPro"/>
</dbReference>
<dbReference type="AlphaFoldDB" id="A0A067KJJ5"/>
<evidence type="ECO:0000313" key="13">
    <source>
        <dbReference type="Proteomes" id="UP000027138"/>
    </source>
</evidence>
<dbReference type="InterPro" id="IPR007235">
    <property type="entry name" value="Glyco_trans_28_C"/>
</dbReference>
<evidence type="ECO:0000256" key="7">
    <source>
        <dbReference type="ARBA" id="ARBA00023136"/>
    </source>
</evidence>
<dbReference type="PANTHER" id="PTHR21015:SF22">
    <property type="entry name" value="GLYCOSYLTRANSFERASE"/>
    <property type="match status" value="1"/>
</dbReference>
<evidence type="ECO:0000313" key="12">
    <source>
        <dbReference type="EMBL" id="KDP35168.1"/>
    </source>
</evidence>
<dbReference type="InterPro" id="IPR006009">
    <property type="entry name" value="GlcNAc_MurG"/>
</dbReference>
<dbReference type="Gene3D" id="3.40.50.2000">
    <property type="entry name" value="Glycogen Phosphorylase B"/>
    <property type="match status" value="2"/>
</dbReference>
<sequence length="447" mass="48788">MATFHHHYNRHHLLLRSPYPFPSNFPLYPSLLSFPTKPRSPQILCCISIKHSNDTHGVALNAARSQHQPISNLRVVFAAGGTGGHIIPAVAIADELKTAKPNAQFLFVGTLNSMESASIPSAGYPFSSIPPVRLYRPLFSLRNLSLPFHLIQSTIHSFKLLKEFNPHIVIGTGGYVSFPTCVAALIRGIKVVIQEQNSVPGIANYILSFFAEIVFVAYNSTVECFSRKNKCLVSGNPIRLSLRKSLSKAVARKKFFPSSGGNEEAKVILVLGGSLGANTINIALLNLYSQLLLEHENWFIIWQTGVEAYNEMESLVRNHPHLVLTQFLHSMDLAYTAADLVVSRAGAMTCSEILATGKPAILIPSPLAEEGHQLKNASLMADVAGSRVITEDELDSTTLGTTIEEILGDETAMADMSERALKAARPDASAEIAQRILSLVEASTRRK</sequence>
<dbReference type="STRING" id="180498.A0A067KJJ5"/>
<name>A0A067KJJ5_JATCU</name>
<evidence type="ECO:0000256" key="2">
    <source>
        <dbReference type="ARBA" id="ARBA00022618"/>
    </source>
</evidence>
<reference evidence="12 13" key="1">
    <citation type="journal article" date="2014" name="PLoS ONE">
        <title>Global Analysis of Gene Expression Profiles in Physic Nut (Jatropha curcas L.) Seedlings Exposed to Salt Stress.</title>
        <authorList>
            <person name="Zhang L."/>
            <person name="Zhang C."/>
            <person name="Wu P."/>
            <person name="Chen Y."/>
            <person name="Li M."/>
            <person name="Jiang H."/>
            <person name="Wu G."/>
        </authorList>
    </citation>
    <scope>NUCLEOTIDE SEQUENCE [LARGE SCALE GENOMIC DNA]</scope>
    <source>
        <strain evidence="13">cv. GZQX0401</strain>
        <tissue evidence="12">Young leaves</tissue>
    </source>
</reference>
<dbReference type="InterPro" id="IPR004276">
    <property type="entry name" value="GlycoTrans_28_N"/>
</dbReference>
<dbReference type="GO" id="GO:0051301">
    <property type="term" value="P:cell division"/>
    <property type="evidence" value="ECO:0007669"/>
    <property type="project" value="UniProtKB-KW"/>
</dbReference>